<protein>
    <submittedName>
        <fullName evidence="2">Uncharacterized protein</fullName>
    </submittedName>
</protein>
<dbReference type="AlphaFoldDB" id="A0A067K6Y5"/>
<reference evidence="2 3" key="1">
    <citation type="journal article" date="2014" name="PLoS ONE">
        <title>Global Analysis of Gene Expression Profiles in Physic Nut (Jatropha curcas L.) Seedlings Exposed to Salt Stress.</title>
        <authorList>
            <person name="Zhang L."/>
            <person name="Zhang C."/>
            <person name="Wu P."/>
            <person name="Chen Y."/>
            <person name="Li M."/>
            <person name="Jiang H."/>
            <person name="Wu G."/>
        </authorList>
    </citation>
    <scope>NUCLEOTIDE SEQUENCE [LARGE SCALE GENOMIC DNA]</scope>
    <source>
        <strain evidence="3">cv. GZQX0401</strain>
        <tissue evidence="2">Young leaves</tissue>
    </source>
</reference>
<evidence type="ECO:0000256" key="1">
    <source>
        <dbReference type="SAM" id="MobiDB-lite"/>
    </source>
</evidence>
<evidence type="ECO:0000313" key="2">
    <source>
        <dbReference type="EMBL" id="KDP30753.1"/>
    </source>
</evidence>
<accession>A0A067K6Y5</accession>
<proteinExistence type="predicted"/>
<feature type="region of interest" description="Disordered" evidence="1">
    <location>
        <begin position="67"/>
        <end position="96"/>
    </location>
</feature>
<name>A0A067K6Y5_JATCU</name>
<gene>
    <name evidence="2" type="ORF">JCGZ_15182</name>
</gene>
<organism evidence="2 3">
    <name type="scientific">Jatropha curcas</name>
    <name type="common">Barbados nut</name>
    <dbReference type="NCBI Taxonomy" id="180498"/>
    <lineage>
        <taxon>Eukaryota</taxon>
        <taxon>Viridiplantae</taxon>
        <taxon>Streptophyta</taxon>
        <taxon>Embryophyta</taxon>
        <taxon>Tracheophyta</taxon>
        <taxon>Spermatophyta</taxon>
        <taxon>Magnoliopsida</taxon>
        <taxon>eudicotyledons</taxon>
        <taxon>Gunneridae</taxon>
        <taxon>Pentapetalae</taxon>
        <taxon>rosids</taxon>
        <taxon>fabids</taxon>
        <taxon>Malpighiales</taxon>
        <taxon>Euphorbiaceae</taxon>
        <taxon>Crotonoideae</taxon>
        <taxon>Jatropheae</taxon>
        <taxon>Jatropha</taxon>
    </lineage>
</organism>
<dbReference type="EMBL" id="KK914642">
    <property type="protein sequence ID" value="KDP30753.1"/>
    <property type="molecule type" value="Genomic_DNA"/>
</dbReference>
<sequence length="96" mass="10809">MKWRSIPLAILGTIPVFPRFDRTSSGANMALVTQQQLRRRSNDSGDEKLLGELQSIPPSCVNVFHPINDSLSGRNRKHHDRRQGRDCRACSGQTSH</sequence>
<evidence type="ECO:0000313" key="3">
    <source>
        <dbReference type="Proteomes" id="UP000027138"/>
    </source>
</evidence>
<keyword evidence="3" id="KW-1185">Reference proteome</keyword>
<dbReference type="Proteomes" id="UP000027138">
    <property type="component" value="Unassembled WGS sequence"/>
</dbReference>